<evidence type="ECO:0000313" key="1">
    <source>
        <dbReference type="EMBL" id="MBB5806943.1"/>
    </source>
</evidence>
<dbReference type="InterPro" id="IPR036412">
    <property type="entry name" value="HAD-like_sf"/>
</dbReference>
<accession>A0A7W9HR68</accession>
<keyword evidence="2" id="KW-1185">Reference proteome</keyword>
<dbReference type="Gene3D" id="1.10.150.400">
    <property type="match status" value="1"/>
</dbReference>
<protein>
    <submittedName>
        <fullName evidence="1">FMN phosphatase YigB (HAD superfamily)</fullName>
    </submittedName>
</protein>
<proteinExistence type="predicted"/>
<dbReference type="Proteomes" id="UP000552097">
    <property type="component" value="Unassembled WGS sequence"/>
</dbReference>
<evidence type="ECO:0000313" key="2">
    <source>
        <dbReference type="Proteomes" id="UP000552097"/>
    </source>
</evidence>
<gene>
    <name evidence="1" type="ORF">F4560_006711</name>
</gene>
<organism evidence="1 2">
    <name type="scientific">Saccharothrix ecbatanensis</name>
    <dbReference type="NCBI Taxonomy" id="1105145"/>
    <lineage>
        <taxon>Bacteria</taxon>
        <taxon>Bacillati</taxon>
        <taxon>Actinomycetota</taxon>
        <taxon>Actinomycetes</taxon>
        <taxon>Pseudonocardiales</taxon>
        <taxon>Pseudonocardiaceae</taxon>
        <taxon>Saccharothrix</taxon>
    </lineage>
</organism>
<dbReference type="Gene3D" id="3.40.50.1000">
    <property type="entry name" value="HAD superfamily/HAD-like"/>
    <property type="match status" value="1"/>
</dbReference>
<name>A0A7W9HR68_9PSEU</name>
<comment type="caution">
    <text evidence="1">The sequence shown here is derived from an EMBL/GenBank/DDBJ whole genome shotgun (WGS) entry which is preliminary data.</text>
</comment>
<dbReference type="SUPFAM" id="SSF56784">
    <property type="entry name" value="HAD-like"/>
    <property type="match status" value="1"/>
</dbReference>
<dbReference type="CDD" id="cd01427">
    <property type="entry name" value="HAD_like"/>
    <property type="match status" value="1"/>
</dbReference>
<dbReference type="AlphaFoldDB" id="A0A7W9HR68"/>
<dbReference type="InterPro" id="IPR023214">
    <property type="entry name" value="HAD_sf"/>
</dbReference>
<reference evidence="1 2" key="1">
    <citation type="submission" date="2020-08" db="EMBL/GenBank/DDBJ databases">
        <title>Sequencing the genomes of 1000 actinobacteria strains.</title>
        <authorList>
            <person name="Klenk H.-P."/>
        </authorList>
    </citation>
    <scope>NUCLEOTIDE SEQUENCE [LARGE SCALE GENOMIC DNA]</scope>
    <source>
        <strain evidence="1 2">DSM 45486</strain>
    </source>
</reference>
<dbReference type="RefSeq" id="WP_184926865.1">
    <property type="nucleotide sequence ID" value="NZ_JACHMO010000001.1"/>
</dbReference>
<dbReference type="EMBL" id="JACHMO010000001">
    <property type="protein sequence ID" value="MBB5806943.1"/>
    <property type="molecule type" value="Genomic_DNA"/>
</dbReference>
<sequence>MTEAEGKRTHALLEDVHRIVADRSCAVLSFDVFDTILWRRVPRPADVFGILGSRLRAAGLAPSWMTDATFRRMRIEAEVTARKDRGDLGPEVSLFDIWRAMPSATFDRGLLDKLVEAEVEVEREFTVVDLDMAEVIREADRNDVRIVLVSDTYFTEEQLAYLLDRPELDGLRKATVFRSHQHGTDKTNGLFEIVFNELNLAPEQIVHIGDNEVADIEVPAELGVRVVHYRRVDQPLAVVLEREGEPADPFGPYAPHLDEQNGDFGITSLRAKVLQAHGADTESGRDTAWRFGAAVLGPVMTGFAEWVAWRAHESGTRVLWCPMREGELLSTLVNNAARERGWNVEAKPVWLSRHVTSVAALDRFDADSVHEFIRRSYKLSIRELLSVLHLRAGEVPSLANELDTVVDNGDIAERVGIALTESPHLQNRLKATVTAARERLIRHLRDVGALDSADLTLVDLGWGGTIQRQLAQVLKVADIDIKPAGLYLATDDRSSRAYLAGLRAEGYLAQAGHPIDIAATIVRSPEVLEQCVNALCGSLVGFAEDGSPVLGRVTESITQNAERLAAQEGMLAFQSMWNSYVRASGGTWADLARPQAAKDRLANIVVSALKAPTPGEAAVFGNWAHEDNFGSTMVTKVVPDDLVAALPYLSPLDLDDLGMRDSFWPALLASSDTGLAAASKALTAGQLDRSVFEPSGEPFETALHYRTGADEWESGGSRRVRINRNGLSFARLDFEHHDIIDLSLSIPGRPAIVRVDWIEVKGNAGRRPLAEPLRWETPEDFAGLTYSGCRWLGGNMVEFGGPDSVMVLRVAGRAGAPMSSGQVTVAFALLPQSLSNLSARPPSAASRVARISGRLREEYRARGATGVAAGAARVAIRRLGGTS</sequence>